<name>A0A9P6B6X6_9AGAM</name>
<dbReference type="OrthoDB" id="2672326at2759"/>
<feature type="region of interest" description="Disordered" evidence="1">
    <location>
        <begin position="1"/>
        <end position="21"/>
    </location>
</feature>
<organism evidence="2 3">
    <name type="scientific">Hydnum rufescens UP504</name>
    <dbReference type="NCBI Taxonomy" id="1448309"/>
    <lineage>
        <taxon>Eukaryota</taxon>
        <taxon>Fungi</taxon>
        <taxon>Dikarya</taxon>
        <taxon>Basidiomycota</taxon>
        <taxon>Agaricomycotina</taxon>
        <taxon>Agaricomycetes</taxon>
        <taxon>Cantharellales</taxon>
        <taxon>Hydnaceae</taxon>
        <taxon>Hydnum</taxon>
    </lineage>
</organism>
<reference evidence="2" key="1">
    <citation type="journal article" date="2020" name="Nat. Commun.">
        <title>Large-scale genome sequencing of mycorrhizal fungi provides insights into the early evolution of symbiotic traits.</title>
        <authorList>
            <person name="Miyauchi S."/>
            <person name="Kiss E."/>
            <person name="Kuo A."/>
            <person name="Drula E."/>
            <person name="Kohler A."/>
            <person name="Sanchez-Garcia M."/>
            <person name="Morin E."/>
            <person name="Andreopoulos B."/>
            <person name="Barry K.W."/>
            <person name="Bonito G."/>
            <person name="Buee M."/>
            <person name="Carver A."/>
            <person name="Chen C."/>
            <person name="Cichocki N."/>
            <person name="Clum A."/>
            <person name="Culley D."/>
            <person name="Crous P.W."/>
            <person name="Fauchery L."/>
            <person name="Girlanda M."/>
            <person name="Hayes R.D."/>
            <person name="Keri Z."/>
            <person name="LaButti K."/>
            <person name="Lipzen A."/>
            <person name="Lombard V."/>
            <person name="Magnuson J."/>
            <person name="Maillard F."/>
            <person name="Murat C."/>
            <person name="Nolan M."/>
            <person name="Ohm R.A."/>
            <person name="Pangilinan J."/>
            <person name="Pereira M.F."/>
            <person name="Perotto S."/>
            <person name="Peter M."/>
            <person name="Pfister S."/>
            <person name="Riley R."/>
            <person name="Sitrit Y."/>
            <person name="Stielow J.B."/>
            <person name="Szollosi G."/>
            <person name="Zifcakova L."/>
            <person name="Stursova M."/>
            <person name="Spatafora J.W."/>
            <person name="Tedersoo L."/>
            <person name="Vaario L.M."/>
            <person name="Yamada A."/>
            <person name="Yan M."/>
            <person name="Wang P."/>
            <person name="Xu J."/>
            <person name="Bruns T."/>
            <person name="Baldrian P."/>
            <person name="Vilgalys R."/>
            <person name="Dunand C."/>
            <person name="Henrissat B."/>
            <person name="Grigoriev I.V."/>
            <person name="Hibbett D."/>
            <person name="Nagy L.G."/>
            <person name="Martin F.M."/>
        </authorList>
    </citation>
    <scope>NUCLEOTIDE SEQUENCE</scope>
    <source>
        <strain evidence="2">UP504</strain>
    </source>
</reference>
<dbReference type="Proteomes" id="UP000886523">
    <property type="component" value="Unassembled WGS sequence"/>
</dbReference>
<gene>
    <name evidence="2" type="ORF">BS47DRAFT_1388546</name>
</gene>
<keyword evidence="3" id="KW-1185">Reference proteome</keyword>
<protein>
    <submittedName>
        <fullName evidence="2">Uncharacterized protein</fullName>
    </submittedName>
</protein>
<dbReference type="EMBL" id="MU128921">
    <property type="protein sequence ID" value="KAF9518853.1"/>
    <property type="molecule type" value="Genomic_DNA"/>
</dbReference>
<evidence type="ECO:0000313" key="2">
    <source>
        <dbReference type="EMBL" id="KAF9518853.1"/>
    </source>
</evidence>
<accession>A0A9P6B6X6</accession>
<proteinExistence type="predicted"/>
<sequence length="443" mass="50680">MSSTRRTGGSKASKAKEREGTPKIFEGVEKYTFAASIAAIDREDRDQIQDFALNLSEGWKFGMWNQRGVETTHATNLAERVRFSAWLTVTRNQIGLRREWFENTLWLGENSPVWREPPTIRYRNTSEDGEGRAGRAMDAAQRVHDDLEEMTTEAEKSEGKAQLEELTKTIGSTSIDELPGGHNLCSPVSKYEQYVYLETESERVLLDIQEVRSALKRDDDIWASQIASTGDIKDLELATKLDDELVYLFTVCGTDDVSVCALREPLLQRHYRSLKGMRVLLEGHLSGVSVYCSTSSVWDGADKKEVSTPSEHKRGHHSPAWKRTYVSMCQNMGDPSWLGQMMGMFDVGVQECILWDQRCDEDFLTKSKQYLERSASTCRRCKRLYGVRLRARSWGGVSECVCRLEWLLRHWPYGDEIPVPLLSNTMLEWMEERMKPCLMGLSR</sequence>
<dbReference type="AlphaFoldDB" id="A0A9P6B6X6"/>
<evidence type="ECO:0000256" key="1">
    <source>
        <dbReference type="SAM" id="MobiDB-lite"/>
    </source>
</evidence>
<comment type="caution">
    <text evidence="2">The sequence shown here is derived from an EMBL/GenBank/DDBJ whole genome shotgun (WGS) entry which is preliminary data.</text>
</comment>
<evidence type="ECO:0000313" key="3">
    <source>
        <dbReference type="Proteomes" id="UP000886523"/>
    </source>
</evidence>